<dbReference type="Proteomes" id="UP001162992">
    <property type="component" value="Chromosome 14"/>
</dbReference>
<accession>A0ACC2BLQ3</accession>
<keyword evidence="2" id="KW-1185">Reference proteome</keyword>
<gene>
    <name evidence="1" type="ORF">O6H91_14G012800</name>
</gene>
<name>A0ACC2BLQ3_DIPCM</name>
<evidence type="ECO:0000313" key="1">
    <source>
        <dbReference type="EMBL" id="KAJ7530656.1"/>
    </source>
</evidence>
<organism evidence="1 2">
    <name type="scientific">Diphasiastrum complanatum</name>
    <name type="common">Issler's clubmoss</name>
    <name type="synonym">Lycopodium complanatum</name>
    <dbReference type="NCBI Taxonomy" id="34168"/>
    <lineage>
        <taxon>Eukaryota</taxon>
        <taxon>Viridiplantae</taxon>
        <taxon>Streptophyta</taxon>
        <taxon>Embryophyta</taxon>
        <taxon>Tracheophyta</taxon>
        <taxon>Lycopodiopsida</taxon>
        <taxon>Lycopodiales</taxon>
        <taxon>Lycopodiaceae</taxon>
        <taxon>Lycopodioideae</taxon>
        <taxon>Diphasiastrum</taxon>
    </lineage>
</organism>
<dbReference type="EMBL" id="CM055105">
    <property type="protein sequence ID" value="KAJ7530656.1"/>
    <property type="molecule type" value="Genomic_DNA"/>
</dbReference>
<proteinExistence type="predicted"/>
<evidence type="ECO:0000313" key="2">
    <source>
        <dbReference type="Proteomes" id="UP001162992"/>
    </source>
</evidence>
<reference evidence="2" key="1">
    <citation type="journal article" date="2024" name="Proc. Natl. Acad. Sci. U.S.A.">
        <title>Extraordinary preservation of gene collinearity over three hundred million years revealed in homosporous lycophytes.</title>
        <authorList>
            <person name="Li C."/>
            <person name="Wickell D."/>
            <person name="Kuo L.Y."/>
            <person name="Chen X."/>
            <person name="Nie B."/>
            <person name="Liao X."/>
            <person name="Peng D."/>
            <person name="Ji J."/>
            <person name="Jenkins J."/>
            <person name="Williams M."/>
            <person name="Shu S."/>
            <person name="Plott C."/>
            <person name="Barry K."/>
            <person name="Rajasekar S."/>
            <person name="Grimwood J."/>
            <person name="Han X."/>
            <person name="Sun S."/>
            <person name="Hou Z."/>
            <person name="He W."/>
            <person name="Dai G."/>
            <person name="Sun C."/>
            <person name="Schmutz J."/>
            <person name="Leebens-Mack J.H."/>
            <person name="Li F.W."/>
            <person name="Wang L."/>
        </authorList>
    </citation>
    <scope>NUCLEOTIDE SEQUENCE [LARGE SCALE GENOMIC DNA]</scope>
    <source>
        <strain evidence="2">cv. PW_Plant_1</strain>
    </source>
</reference>
<comment type="caution">
    <text evidence="1">The sequence shown here is derived from an EMBL/GenBank/DDBJ whole genome shotgun (WGS) entry which is preliminary data.</text>
</comment>
<sequence>MLQLQHSTKQEWHCGLQCMPSIQTAIRFFFLISYCSRVVYSDAPFPFIEDARQSLLRSDYDYIIVGGGAAGCSLAATLSLNFTVLVLERGGVPFGNPNIERAENFGPNLADINDTAPAQEFISEDGVGNRRARVLGGGTCLNAGFYSRASSDYVNRSGWDVPLVEDSYRWVEQQLVFIPDLGEWQSAFRDGLLEAGVLPDRGVTLEHLIGTKTGASIFDGEGRRHTAAELLGSANSSNIAVLVHATVQRILFRSSCDAGDSGCRPRAYGVLFSDTDGTDHLALLNPGNQSEVILCAGALGSPQLLLLSGVGPAENLSPLGIPLVLDVEGVGKGMADNPTNLVFVPSPRPIESSSIKVVGITDFGSFIEAGSMGSLDEFMSTQAQKFSALVDPRPSKRSTVQIGARIRAEADTPIPSLAQSTFSQIGIVLEKVVGPLSSGELLLRTTNISDNPSVRFNYFTQPQDLESCIQGMRVIERVINSAAMVNFTFRMNATQISQNLTNAVLLVGNALPNTLDTDALARFCRRTVMTLWHYHGGCQVGRVVDSDYRVRGVGALRVVDGSTFEFTPGTNPQATVMMLGRYMGMQILRERLH</sequence>
<protein>
    <submittedName>
        <fullName evidence="1">Uncharacterized protein</fullName>
    </submittedName>
</protein>